<dbReference type="GO" id="GO:0005856">
    <property type="term" value="C:cytoskeleton"/>
    <property type="evidence" value="ECO:0007669"/>
    <property type="project" value="TreeGrafter"/>
</dbReference>
<comment type="caution">
    <text evidence="3">The sequence shown here is derived from an EMBL/GenBank/DDBJ whole genome shotgun (WGS) entry which is preliminary data.</text>
</comment>
<comment type="similarity">
    <text evidence="1">Belongs to the aldolase class II family.</text>
</comment>
<dbReference type="SMART" id="SM01007">
    <property type="entry name" value="Aldolase_II"/>
    <property type="match status" value="1"/>
</dbReference>
<reference evidence="4" key="1">
    <citation type="submission" date="2018-09" db="EMBL/GenBank/DDBJ databases">
        <authorList>
            <person name="Tuo L."/>
        </authorList>
    </citation>
    <scope>NUCLEOTIDE SEQUENCE [LARGE SCALE GENOMIC DNA]</scope>
    <source>
        <strain evidence="4">M2BS4Y-1</strain>
    </source>
</reference>
<dbReference type="GO" id="GO:0051015">
    <property type="term" value="F:actin filament binding"/>
    <property type="evidence" value="ECO:0007669"/>
    <property type="project" value="TreeGrafter"/>
</dbReference>
<dbReference type="PANTHER" id="PTHR10672:SF41">
    <property type="entry name" value="CLASS II ALDOLASE_ADDUCIN DOMAIN PROTEIN (AFU_ORTHOLOGUE AFUA_3G01330)"/>
    <property type="match status" value="1"/>
</dbReference>
<evidence type="ECO:0000313" key="4">
    <source>
        <dbReference type="Proteomes" id="UP000265750"/>
    </source>
</evidence>
<dbReference type="RefSeq" id="WP_119541411.1">
    <property type="nucleotide sequence ID" value="NZ_QYRN01000011.1"/>
</dbReference>
<feature type="domain" description="Class II aldolase/adducin N-terminal" evidence="2">
    <location>
        <begin position="9"/>
        <end position="192"/>
    </location>
</feature>
<accession>A0A3A1WF65</accession>
<dbReference type="InterPro" id="IPR036409">
    <property type="entry name" value="Aldolase_II/adducin_N_sf"/>
</dbReference>
<name>A0A3A1WF65_9HYPH</name>
<dbReference type="InterPro" id="IPR001303">
    <property type="entry name" value="Aldolase_II/adducin_N"/>
</dbReference>
<dbReference type="PANTHER" id="PTHR10672">
    <property type="entry name" value="ADDUCIN"/>
    <property type="match status" value="1"/>
</dbReference>
<evidence type="ECO:0000313" key="3">
    <source>
        <dbReference type="EMBL" id="RIX98218.1"/>
    </source>
</evidence>
<keyword evidence="4" id="KW-1185">Reference proteome</keyword>
<proteinExistence type="inferred from homology"/>
<dbReference type="SUPFAM" id="SSF53639">
    <property type="entry name" value="AraD/HMP-PK domain-like"/>
    <property type="match status" value="1"/>
</dbReference>
<dbReference type="AlphaFoldDB" id="A0A3A1WF65"/>
<dbReference type="Gene3D" id="3.40.225.10">
    <property type="entry name" value="Class II aldolase/adducin N-terminal domain"/>
    <property type="match status" value="1"/>
</dbReference>
<dbReference type="Pfam" id="PF00596">
    <property type="entry name" value="Aldolase_II"/>
    <property type="match status" value="1"/>
</dbReference>
<organism evidence="3 4">
    <name type="scientific">Aureimonas flava</name>
    <dbReference type="NCBI Taxonomy" id="2320271"/>
    <lineage>
        <taxon>Bacteria</taxon>
        <taxon>Pseudomonadati</taxon>
        <taxon>Pseudomonadota</taxon>
        <taxon>Alphaproteobacteria</taxon>
        <taxon>Hyphomicrobiales</taxon>
        <taxon>Aurantimonadaceae</taxon>
        <taxon>Aureimonas</taxon>
    </lineage>
</organism>
<dbReference type="OrthoDB" id="5291399at2"/>
<protein>
    <submittedName>
        <fullName evidence="3">Class II aldolase/adducin family protein</fullName>
    </submittedName>
</protein>
<dbReference type="EMBL" id="QYRN01000011">
    <property type="protein sequence ID" value="RIX98218.1"/>
    <property type="molecule type" value="Genomic_DNA"/>
</dbReference>
<dbReference type="InterPro" id="IPR051017">
    <property type="entry name" value="Aldolase-II_Adducin_sf"/>
</dbReference>
<sequence>MQAPLDPRQELVLANRILAREDVLDVFGHVSVRSPDDPGRFLLSRAVSPETVTLGDILEFTLDSNPVDAEAPPSYSERVIHGELYRARPDVAAVCHFHASSIMPFCITGQPLVPVSHVGATMGPVRRWSAQETFGDTNLLVATSEEGASLARAMGSDWAVMMAHHGGVVAGRSLREAVFRTVQLCRNAETQLTAMRIGTLQELTPREIELSGEFNLRPPILERAWNHWVRRLGGAGSAERAMPSAAE</sequence>
<gene>
    <name evidence="3" type="ORF">D3218_17715</name>
</gene>
<dbReference type="Proteomes" id="UP000265750">
    <property type="component" value="Unassembled WGS sequence"/>
</dbReference>
<evidence type="ECO:0000256" key="1">
    <source>
        <dbReference type="ARBA" id="ARBA00037961"/>
    </source>
</evidence>
<evidence type="ECO:0000259" key="2">
    <source>
        <dbReference type="SMART" id="SM01007"/>
    </source>
</evidence>